<comment type="caution">
    <text evidence="2">The sequence shown here is derived from an EMBL/GenBank/DDBJ whole genome shotgun (WGS) entry which is preliminary data.</text>
</comment>
<gene>
    <name evidence="2" type="ORF">ACFYXQ_07300</name>
</gene>
<dbReference type="EMBL" id="JBIAQY010000002">
    <property type="protein sequence ID" value="MFF3567576.1"/>
    <property type="molecule type" value="Genomic_DNA"/>
</dbReference>
<accession>A0ABW6RXB8</accession>
<dbReference type="Proteomes" id="UP001601992">
    <property type="component" value="Unassembled WGS sequence"/>
</dbReference>
<keyword evidence="3" id="KW-1185">Reference proteome</keyword>
<evidence type="ECO:0000313" key="3">
    <source>
        <dbReference type="Proteomes" id="UP001601992"/>
    </source>
</evidence>
<sequence>MNNKTQAVALAALTVAALAVTTGPAIAESAAEPVAAAVPAVPVDQAPNVAAPVSDDFDADLHAAWEAGNMQAGIATAPGVAAGTAIGIPIGCVLGAVTGGTMTAIATAGTLTIPVGIAGCLVGAAAVGGVGAVLGGAAAAIPAGLYGGVTTFNQLRAQHSAGGATAPAPAQG</sequence>
<protein>
    <submittedName>
        <fullName evidence="2">Uncharacterized protein</fullName>
    </submittedName>
</protein>
<feature type="signal peptide" evidence="1">
    <location>
        <begin position="1"/>
        <end position="27"/>
    </location>
</feature>
<dbReference type="RefSeq" id="WP_387402864.1">
    <property type="nucleotide sequence ID" value="NZ_JBIAQY010000002.1"/>
</dbReference>
<keyword evidence="1" id="KW-0732">Signal</keyword>
<evidence type="ECO:0000256" key="1">
    <source>
        <dbReference type="SAM" id="SignalP"/>
    </source>
</evidence>
<proteinExistence type="predicted"/>
<reference evidence="2 3" key="1">
    <citation type="submission" date="2024-10" db="EMBL/GenBank/DDBJ databases">
        <title>The Natural Products Discovery Center: Release of the First 8490 Sequenced Strains for Exploring Actinobacteria Biosynthetic Diversity.</title>
        <authorList>
            <person name="Kalkreuter E."/>
            <person name="Kautsar S.A."/>
            <person name="Yang D."/>
            <person name="Bader C.D."/>
            <person name="Teijaro C.N."/>
            <person name="Fluegel L."/>
            <person name="Davis C.M."/>
            <person name="Simpson J.R."/>
            <person name="Lauterbach L."/>
            <person name="Steele A.D."/>
            <person name="Gui C."/>
            <person name="Meng S."/>
            <person name="Li G."/>
            <person name="Viehrig K."/>
            <person name="Ye F."/>
            <person name="Su P."/>
            <person name="Kiefer A.F."/>
            <person name="Nichols A."/>
            <person name="Cepeda A.J."/>
            <person name="Yan W."/>
            <person name="Fan B."/>
            <person name="Jiang Y."/>
            <person name="Adhikari A."/>
            <person name="Zheng C.-J."/>
            <person name="Schuster L."/>
            <person name="Cowan T.M."/>
            <person name="Smanski M.J."/>
            <person name="Chevrette M.G."/>
            <person name="De Carvalho L.P.S."/>
            <person name="Shen B."/>
        </authorList>
    </citation>
    <scope>NUCLEOTIDE SEQUENCE [LARGE SCALE GENOMIC DNA]</scope>
    <source>
        <strain evidence="2 3">NPDC002593</strain>
    </source>
</reference>
<evidence type="ECO:0000313" key="2">
    <source>
        <dbReference type="EMBL" id="MFF3567576.1"/>
    </source>
</evidence>
<organism evidence="2 3">
    <name type="scientific">Nocardia jiangxiensis</name>
    <dbReference type="NCBI Taxonomy" id="282685"/>
    <lineage>
        <taxon>Bacteria</taxon>
        <taxon>Bacillati</taxon>
        <taxon>Actinomycetota</taxon>
        <taxon>Actinomycetes</taxon>
        <taxon>Mycobacteriales</taxon>
        <taxon>Nocardiaceae</taxon>
        <taxon>Nocardia</taxon>
    </lineage>
</organism>
<name>A0ABW6RXB8_9NOCA</name>
<feature type="chain" id="PRO_5045498596" evidence="1">
    <location>
        <begin position="28"/>
        <end position="172"/>
    </location>
</feature>